<dbReference type="SUPFAM" id="SSF50800">
    <property type="entry name" value="PK beta-barrel domain-like"/>
    <property type="match status" value="1"/>
</dbReference>
<name>A0A7X4GEY6_9SPHN</name>
<evidence type="ECO:0000259" key="1">
    <source>
        <dbReference type="PROSITE" id="PS51340"/>
    </source>
</evidence>
<sequence length="158" mass="17550">MAGRLIGISRRQRRRAPMEDLRSAVVTAAAGVHGDFRGAVRPGKVPRRQVSLMEIESWRAALDEVHATDLFGQRPPWHARRANLLVEGLRLPRKAGAVLVIGRHLRIEVTMECDPCGRMEEVAPGLERALTPDWRGGVLGRVLDDGEIAVGDEIRIER</sequence>
<dbReference type="PANTHER" id="PTHR36930:SF1">
    <property type="entry name" value="MOSC DOMAIN-CONTAINING PROTEIN"/>
    <property type="match status" value="1"/>
</dbReference>
<dbReference type="PROSITE" id="PS51340">
    <property type="entry name" value="MOSC"/>
    <property type="match status" value="1"/>
</dbReference>
<dbReference type="RefSeq" id="WP_160984750.1">
    <property type="nucleotide sequence ID" value="NZ_WVTD01000002.1"/>
</dbReference>
<protein>
    <submittedName>
        <fullName evidence="2">MOSC domain-containing protein</fullName>
    </submittedName>
</protein>
<reference evidence="2 3" key="1">
    <citation type="submission" date="2019-12" db="EMBL/GenBank/DDBJ databases">
        <authorList>
            <person name="Feng G."/>
            <person name="Zhu H."/>
        </authorList>
    </citation>
    <scope>NUCLEOTIDE SEQUENCE [LARGE SCALE GENOMIC DNA]</scope>
    <source>
        <strain evidence="2 3">FGD1</strain>
    </source>
</reference>
<evidence type="ECO:0000313" key="2">
    <source>
        <dbReference type="EMBL" id="MYL97021.1"/>
    </source>
</evidence>
<dbReference type="GO" id="GO:0003824">
    <property type="term" value="F:catalytic activity"/>
    <property type="evidence" value="ECO:0007669"/>
    <property type="project" value="InterPro"/>
</dbReference>
<proteinExistence type="predicted"/>
<dbReference type="InterPro" id="IPR011037">
    <property type="entry name" value="Pyrv_Knase-like_insert_dom_sf"/>
</dbReference>
<comment type="caution">
    <text evidence="2">The sequence shown here is derived from an EMBL/GenBank/DDBJ whole genome shotgun (WGS) entry which is preliminary data.</text>
</comment>
<gene>
    <name evidence="2" type="ORF">GR702_04420</name>
</gene>
<dbReference type="InterPro" id="IPR052716">
    <property type="entry name" value="MOSC_domain"/>
</dbReference>
<dbReference type="GO" id="GO:0030151">
    <property type="term" value="F:molybdenum ion binding"/>
    <property type="evidence" value="ECO:0007669"/>
    <property type="project" value="InterPro"/>
</dbReference>
<dbReference type="Proteomes" id="UP000465810">
    <property type="component" value="Unassembled WGS sequence"/>
</dbReference>
<dbReference type="Pfam" id="PF03473">
    <property type="entry name" value="MOSC"/>
    <property type="match status" value="1"/>
</dbReference>
<dbReference type="InterPro" id="IPR005302">
    <property type="entry name" value="MoCF_Sase_C"/>
</dbReference>
<dbReference type="AlphaFoldDB" id="A0A7X4GEY6"/>
<dbReference type="GO" id="GO:0030170">
    <property type="term" value="F:pyridoxal phosphate binding"/>
    <property type="evidence" value="ECO:0007669"/>
    <property type="project" value="InterPro"/>
</dbReference>
<organism evidence="2 3">
    <name type="scientific">Novosphingobium silvae</name>
    <dbReference type="NCBI Taxonomy" id="2692619"/>
    <lineage>
        <taxon>Bacteria</taxon>
        <taxon>Pseudomonadati</taxon>
        <taxon>Pseudomonadota</taxon>
        <taxon>Alphaproteobacteria</taxon>
        <taxon>Sphingomonadales</taxon>
        <taxon>Sphingomonadaceae</taxon>
        <taxon>Novosphingobium</taxon>
    </lineage>
</organism>
<dbReference type="PANTHER" id="PTHR36930">
    <property type="entry name" value="METAL-SULFUR CLUSTER BIOSYNTHESIS PROTEINS YUAD-RELATED"/>
    <property type="match status" value="1"/>
</dbReference>
<keyword evidence="3" id="KW-1185">Reference proteome</keyword>
<accession>A0A7X4GEY6</accession>
<dbReference type="Gene3D" id="2.40.33.20">
    <property type="entry name" value="PK beta-barrel domain-like"/>
    <property type="match status" value="1"/>
</dbReference>
<feature type="domain" description="MOSC" evidence="1">
    <location>
        <begin position="11"/>
        <end position="157"/>
    </location>
</feature>
<evidence type="ECO:0000313" key="3">
    <source>
        <dbReference type="Proteomes" id="UP000465810"/>
    </source>
</evidence>
<dbReference type="EMBL" id="WVTD01000002">
    <property type="protein sequence ID" value="MYL97021.1"/>
    <property type="molecule type" value="Genomic_DNA"/>
</dbReference>